<name>A0ABQ6NLL1_9BACL</name>
<proteinExistence type="predicted"/>
<dbReference type="Proteomes" id="UP001285921">
    <property type="component" value="Unassembled WGS sequence"/>
</dbReference>
<keyword evidence="3" id="KW-1185">Reference proteome</keyword>
<dbReference type="InterPro" id="IPR002575">
    <property type="entry name" value="Aminoglycoside_PTrfase"/>
</dbReference>
<dbReference type="SUPFAM" id="SSF56112">
    <property type="entry name" value="Protein kinase-like (PK-like)"/>
    <property type="match status" value="1"/>
</dbReference>
<evidence type="ECO:0000313" key="3">
    <source>
        <dbReference type="Proteomes" id="UP001285921"/>
    </source>
</evidence>
<comment type="caution">
    <text evidence="2">The sequence shown here is derived from an EMBL/GenBank/DDBJ whole genome shotgun (WGS) entry which is preliminary data.</text>
</comment>
<gene>
    <name evidence="2" type="ORF">PghCCS26_31040</name>
</gene>
<accession>A0ABQ6NLL1</accession>
<dbReference type="Pfam" id="PF01636">
    <property type="entry name" value="APH"/>
    <property type="match status" value="1"/>
</dbReference>
<evidence type="ECO:0000259" key="1">
    <source>
        <dbReference type="Pfam" id="PF01636"/>
    </source>
</evidence>
<dbReference type="RefSeq" id="WP_317980500.1">
    <property type="nucleotide sequence ID" value="NZ_BTCL01000010.1"/>
</dbReference>
<dbReference type="EMBL" id="BTCL01000010">
    <property type="protein sequence ID" value="GMK45976.1"/>
    <property type="molecule type" value="Genomic_DNA"/>
</dbReference>
<protein>
    <recommendedName>
        <fullName evidence="1">Aminoglycoside phosphotransferase domain-containing protein</fullName>
    </recommendedName>
</protein>
<reference evidence="2 3" key="1">
    <citation type="submission" date="2023-05" db="EMBL/GenBank/DDBJ databases">
        <title>Draft genome of Paenibacillus sp. CCS26.</title>
        <authorList>
            <person name="Akita H."/>
            <person name="Shinto Y."/>
            <person name="Kimura Z."/>
        </authorList>
    </citation>
    <scope>NUCLEOTIDE SEQUENCE [LARGE SCALE GENOMIC DNA]</scope>
    <source>
        <strain evidence="2 3">CCS26</strain>
    </source>
</reference>
<organism evidence="2 3">
    <name type="scientific">Paenibacillus glycanilyticus</name>
    <dbReference type="NCBI Taxonomy" id="126569"/>
    <lineage>
        <taxon>Bacteria</taxon>
        <taxon>Bacillati</taxon>
        <taxon>Bacillota</taxon>
        <taxon>Bacilli</taxon>
        <taxon>Bacillales</taxon>
        <taxon>Paenibacillaceae</taxon>
        <taxon>Paenibacillus</taxon>
    </lineage>
</organism>
<sequence>MSVQNIAGELDKERLLQLSKACIGFEFGAITEWTCKSIGHENKNFVTDGVYRITGTSENIGGERRSWSLILKIVIPDPKRNDPAHYNYWRRESLAYGSNLLEHVPSNLLTPKCYAIDNKDNGYIWLWMEDVGQEVRPWKREDYGYVTEKLGEIQAEYLLGKLLPEFEWLNRHWMRSWLHECEKYRYEPDPDTREILLSDKRLASILDQYHQFEPWIKDWLAALEQLPKTFSHQDFYEQNILLHDARQREGKLTLIDWQFASISGAGEDLGRFLGLGLSRGQVPVDRFQDYRDLFISSYISGLRKAGWQGDEELVRFGYLAAFSLRSLWEVPKMLKKLAQNPDSLESKKLMSITELQMETAMEAEGIRGRLIFC</sequence>
<feature type="domain" description="Aminoglycoside phosphotransferase" evidence="1">
    <location>
        <begin position="102"/>
        <end position="274"/>
    </location>
</feature>
<dbReference type="InterPro" id="IPR011009">
    <property type="entry name" value="Kinase-like_dom_sf"/>
</dbReference>
<dbReference type="Gene3D" id="3.90.1200.10">
    <property type="match status" value="1"/>
</dbReference>
<evidence type="ECO:0000313" key="2">
    <source>
        <dbReference type="EMBL" id="GMK45976.1"/>
    </source>
</evidence>